<gene>
    <name evidence="9" type="ORF">ACFFIX_23550</name>
</gene>
<comment type="subcellular location">
    <subcellularLocation>
        <location evidence="1">Membrane</location>
        <topology evidence="1">Multi-pass membrane protein</topology>
    </subcellularLocation>
</comment>
<protein>
    <submittedName>
        <fullName evidence="9">Endospore germination permease</fullName>
    </submittedName>
</protein>
<dbReference type="RefSeq" id="WP_378938455.1">
    <property type="nucleotide sequence ID" value="NZ_JBHLVO010000033.1"/>
</dbReference>
<evidence type="ECO:0000256" key="7">
    <source>
        <dbReference type="ARBA" id="ARBA00023136"/>
    </source>
</evidence>
<feature type="transmembrane region" description="Helical" evidence="8">
    <location>
        <begin position="272"/>
        <end position="294"/>
    </location>
</feature>
<evidence type="ECO:0000313" key="10">
    <source>
        <dbReference type="Proteomes" id="UP001589854"/>
    </source>
</evidence>
<feature type="transmembrane region" description="Helical" evidence="8">
    <location>
        <begin position="340"/>
        <end position="360"/>
    </location>
</feature>
<feature type="transmembrane region" description="Helical" evidence="8">
    <location>
        <begin position="12"/>
        <end position="33"/>
    </location>
</feature>
<organism evidence="9 10">
    <name type="scientific">Metabacillus herbersteinensis</name>
    <dbReference type="NCBI Taxonomy" id="283816"/>
    <lineage>
        <taxon>Bacteria</taxon>
        <taxon>Bacillati</taxon>
        <taxon>Bacillota</taxon>
        <taxon>Bacilli</taxon>
        <taxon>Bacillales</taxon>
        <taxon>Bacillaceae</taxon>
        <taxon>Metabacillus</taxon>
    </lineage>
</organism>
<sequence length="371" mass="42003">MKSSQIENISLWQLFILIIIFEIGSSVVVGVGSEAKQDAWLAVLIGGMIGLFVVLLYLVMLKKSSNKTLFGIIESCFGKWFSKPIILLYVLYFFYISSRVLRDFSELMVSSIFVHTPLEVISITMILVIIYTLYFGIEVLSRTSEIFFPYVISFTLILGLGILMSGEMKFTNLQPFLAEGVGPIAKSIFPTILTFPFGEMIAFTMIIPAVKNHKLARRVVPFAVIVSAVILSYSTFIQTATLGVQMRARSNFPLLSAAREISLLNFIERVDLLVVFVVMFGIIVKVGIFFYGGLKGLEHIFQKPYRSFALPVGLLIALFSVMVSGNFAEHIEEGIRFVPYYIHMPMQFYLPVLLFVFTLFKFRKKRKVKNE</sequence>
<feature type="transmembrane region" description="Helical" evidence="8">
    <location>
        <begin position="39"/>
        <end position="59"/>
    </location>
</feature>
<feature type="transmembrane region" description="Helical" evidence="8">
    <location>
        <begin position="184"/>
        <end position="207"/>
    </location>
</feature>
<keyword evidence="4" id="KW-0309">Germination</keyword>
<evidence type="ECO:0000313" key="9">
    <source>
        <dbReference type="EMBL" id="MFC0274327.1"/>
    </source>
</evidence>
<keyword evidence="10" id="KW-1185">Reference proteome</keyword>
<evidence type="ECO:0000256" key="6">
    <source>
        <dbReference type="ARBA" id="ARBA00022989"/>
    </source>
</evidence>
<evidence type="ECO:0000256" key="5">
    <source>
        <dbReference type="ARBA" id="ARBA00022692"/>
    </source>
</evidence>
<dbReference type="PANTHER" id="PTHR34975:SF2">
    <property type="entry name" value="SPORE GERMINATION PROTEIN A2"/>
    <property type="match status" value="1"/>
</dbReference>
<dbReference type="InterPro" id="IPR004761">
    <property type="entry name" value="Spore_GerAB"/>
</dbReference>
<keyword evidence="3" id="KW-0813">Transport</keyword>
<accession>A0ABV6GKW0</accession>
<dbReference type="NCBIfam" id="TIGR00912">
    <property type="entry name" value="2A0309"/>
    <property type="match status" value="1"/>
</dbReference>
<dbReference type="PANTHER" id="PTHR34975">
    <property type="entry name" value="SPORE GERMINATION PROTEIN A2"/>
    <property type="match status" value="1"/>
</dbReference>
<proteinExistence type="inferred from homology"/>
<feature type="transmembrane region" description="Helical" evidence="8">
    <location>
        <begin position="219"/>
        <end position="237"/>
    </location>
</feature>
<comment type="similarity">
    <text evidence="2">Belongs to the amino acid-polyamine-organocation (APC) superfamily. Spore germination protein (SGP) (TC 2.A.3.9) family.</text>
</comment>
<evidence type="ECO:0000256" key="3">
    <source>
        <dbReference type="ARBA" id="ARBA00022448"/>
    </source>
</evidence>
<feature type="transmembrane region" description="Helical" evidence="8">
    <location>
        <begin position="112"/>
        <end position="134"/>
    </location>
</feature>
<feature type="transmembrane region" description="Helical" evidence="8">
    <location>
        <begin position="306"/>
        <end position="328"/>
    </location>
</feature>
<keyword evidence="7 8" id="KW-0472">Membrane</keyword>
<feature type="transmembrane region" description="Helical" evidence="8">
    <location>
        <begin position="80"/>
        <end position="100"/>
    </location>
</feature>
<name>A0ABV6GKW0_9BACI</name>
<dbReference type="EMBL" id="JBHLVO010000033">
    <property type="protein sequence ID" value="MFC0274327.1"/>
    <property type="molecule type" value="Genomic_DNA"/>
</dbReference>
<keyword evidence="5 8" id="KW-0812">Transmembrane</keyword>
<dbReference type="Proteomes" id="UP001589854">
    <property type="component" value="Unassembled WGS sequence"/>
</dbReference>
<comment type="caution">
    <text evidence="9">The sequence shown here is derived from an EMBL/GenBank/DDBJ whole genome shotgun (WGS) entry which is preliminary data.</text>
</comment>
<feature type="transmembrane region" description="Helical" evidence="8">
    <location>
        <begin position="146"/>
        <end position="164"/>
    </location>
</feature>
<keyword evidence="6 8" id="KW-1133">Transmembrane helix</keyword>
<evidence type="ECO:0000256" key="4">
    <source>
        <dbReference type="ARBA" id="ARBA00022544"/>
    </source>
</evidence>
<evidence type="ECO:0000256" key="2">
    <source>
        <dbReference type="ARBA" id="ARBA00007998"/>
    </source>
</evidence>
<evidence type="ECO:0000256" key="1">
    <source>
        <dbReference type="ARBA" id="ARBA00004141"/>
    </source>
</evidence>
<evidence type="ECO:0000256" key="8">
    <source>
        <dbReference type="SAM" id="Phobius"/>
    </source>
</evidence>
<reference evidence="9 10" key="1">
    <citation type="submission" date="2024-09" db="EMBL/GenBank/DDBJ databases">
        <authorList>
            <person name="Sun Q."/>
            <person name="Mori K."/>
        </authorList>
    </citation>
    <scope>NUCLEOTIDE SEQUENCE [LARGE SCALE GENOMIC DNA]</scope>
    <source>
        <strain evidence="9 10">CCM 7228</strain>
    </source>
</reference>
<dbReference type="Pfam" id="PF03845">
    <property type="entry name" value="Spore_permease"/>
    <property type="match status" value="1"/>
</dbReference>